<organism evidence="20 21">
    <name type="scientific">Aminicella lysinilytica</name>
    <dbReference type="NCBI Taxonomy" id="433323"/>
    <lineage>
        <taxon>Bacteria</taxon>
        <taxon>Bacillati</taxon>
        <taxon>Bacillota</taxon>
        <taxon>Clostridia</taxon>
        <taxon>Peptostreptococcales</taxon>
        <taxon>Anaerovoracaceae</taxon>
        <taxon>Aminicella</taxon>
    </lineage>
</organism>
<comment type="function">
    <text evidence="1 15">Converts 2,5-diamino-6-(ribosylamino)-4(3h)-pyrimidinone 5'-phosphate into 5-amino-6-(ribosylamino)-2,4(1h,3h)-pyrimidinedione 5'-phosphate.</text>
</comment>
<feature type="binding site" evidence="17">
    <location>
        <begin position="291"/>
        <end position="297"/>
    </location>
    <ligand>
        <name>NADP(+)</name>
        <dbReference type="ChEBI" id="CHEBI:58349"/>
    </ligand>
</feature>
<dbReference type="Gene3D" id="3.40.140.10">
    <property type="entry name" value="Cytidine Deaminase, domain 2"/>
    <property type="match status" value="1"/>
</dbReference>
<feature type="domain" description="CMP/dCMP-type deaminase" evidence="19">
    <location>
        <begin position="1"/>
        <end position="123"/>
    </location>
</feature>
<evidence type="ECO:0000256" key="9">
    <source>
        <dbReference type="ARBA" id="ARBA00022833"/>
    </source>
</evidence>
<keyword evidence="21" id="KW-1185">Reference proteome</keyword>
<dbReference type="PROSITE" id="PS51747">
    <property type="entry name" value="CYT_DCMP_DEAMINASES_2"/>
    <property type="match status" value="1"/>
</dbReference>
<feature type="binding site" evidence="17">
    <location>
        <position position="207"/>
    </location>
    <ligand>
        <name>substrate</name>
    </ligand>
</feature>
<dbReference type="PIRSF" id="PIRSF006769">
    <property type="entry name" value="RibD"/>
    <property type="match status" value="1"/>
</dbReference>
<feature type="binding site" evidence="18">
    <location>
        <position position="50"/>
    </location>
    <ligand>
        <name>Zn(2+)</name>
        <dbReference type="ChEBI" id="CHEBI:29105"/>
        <note>catalytic</note>
    </ligand>
</feature>
<keyword evidence="8 15" id="KW-0378">Hydrolase</keyword>
<dbReference type="PANTHER" id="PTHR38011">
    <property type="entry name" value="DIHYDROFOLATE REDUCTASE FAMILY PROTEIN (AFU_ORTHOLOGUE AFUA_8G06820)"/>
    <property type="match status" value="1"/>
</dbReference>
<sequence length="363" mass="38848">MNDKDYMTLAIDLARRGGGYVNPNPQVGAVIVRDGVIIGQGYHEKCGELHAERNALASCTTDPRGATMYVTLEPCCHYGKTPPCTAAIIEKGIARVVIGSRDPNPKVSGKGAEQLRAAGIEVVRDFMQGECDELNAIFFHYITKGRPLVTMKYAMTMDGKIATHTGASKWISCEASRIHTHEARARNMAIMVGLGTVVNDDPSLTARAGIGPDPLRIVCDSNLYTPLSAKIVGPGTIIATCESDVDKCRKFTEKGAEVLTLGRNKNGQVDLCELIAALGERKIDSLIIEGGSTLNWSALEAGIVDKLQVYVATKVFGGAEAKSPVGGPGVELPDYAFKLQNTRITNIESDILIESQVIPCSQG</sequence>
<evidence type="ECO:0000256" key="3">
    <source>
        <dbReference type="ARBA" id="ARBA00004910"/>
    </source>
</evidence>
<feature type="binding site" evidence="17">
    <location>
        <position position="196"/>
    </location>
    <ligand>
        <name>NADP(+)</name>
        <dbReference type="ChEBI" id="CHEBI:58349"/>
    </ligand>
</feature>
<dbReference type="Gene3D" id="3.40.430.10">
    <property type="entry name" value="Dihydrofolate Reductase, subunit A"/>
    <property type="match status" value="1"/>
</dbReference>
<evidence type="ECO:0000256" key="15">
    <source>
        <dbReference type="PIRNR" id="PIRNR006769"/>
    </source>
</evidence>
<evidence type="ECO:0000313" key="20">
    <source>
        <dbReference type="EMBL" id="TDP57462.1"/>
    </source>
</evidence>
<dbReference type="EMBL" id="SNXO01000012">
    <property type="protein sequence ID" value="TDP57462.1"/>
    <property type="molecule type" value="Genomic_DNA"/>
</dbReference>
<dbReference type="RefSeq" id="WP_133528204.1">
    <property type="nucleotide sequence ID" value="NZ_CALCQM010000012.1"/>
</dbReference>
<dbReference type="OrthoDB" id="9800865at2"/>
<dbReference type="Pfam" id="PF00383">
    <property type="entry name" value="dCMP_cyt_deam_1"/>
    <property type="match status" value="1"/>
</dbReference>
<feature type="active site" description="Proton donor" evidence="16">
    <location>
        <position position="52"/>
    </location>
</feature>
<dbReference type="GO" id="GO:0008835">
    <property type="term" value="F:diaminohydroxyphosphoribosylaminopyrimidine deaminase activity"/>
    <property type="evidence" value="ECO:0007669"/>
    <property type="project" value="UniProtKB-EC"/>
</dbReference>
<evidence type="ECO:0000256" key="7">
    <source>
        <dbReference type="ARBA" id="ARBA00022723"/>
    </source>
</evidence>
<feature type="binding site" evidence="17">
    <location>
        <position position="221"/>
    </location>
    <ligand>
        <name>NADP(+)</name>
        <dbReference type="ChEBI" id="CHEBI:58349"/>
    </ligand>
</feature>
<proteinExistence type="inferred from homology"/>
<dbReference type="InterPro" id="IPR050765">
    <property type="entry name" value="Riboflavin_Biosynth_HTPR"/>
</dbReference>
<dbReference type="EC" id="3.5.4.26" evidence="15"/>
<dbReference type="PROSITE" id="PS00903">
    <property type="entry name" value="CYT_DCMP_DEAMINASES_1"/>
    <property type="match status" value="1"/>
</dbReference>
<evidence type="ECO:0000259" key="19">
    <source>
        <dbReference type="PROSITE" id="PS51747"/>
    </source>
</evidence>
<dbReference type="NCBIfam" id="TIGR00227">
    <property type="entry name" value="ribD_Cterm"/>
    <property type="match status" value="1"/>
</dbReference>
<keyword evidence="7 15" id="KW-0479">Metal-binding</keyword>
<gene>
    <name evidence="20" type="ORF">EV211_11211</name>
</gene>
<dbReference type="UniPathway" id="UPA00275">
    <property type="reaction ID" value="UER00401"/>
</dbReference>
<dbReference type="InterPro" id="IPR024072">
    <property type="entry name" value="DHFR-like_dom_sf"/>
</dbReference>
<comment type="cofactor">
    <cofactor evidence="15 18">
        <name>Zn(2+)</name>
        <dbReference type="ChEBI" id="CHEBI:29105"/>
    </cofactor>
    <text evidence="15 18">Binds 1 zinc ion.</text>
</comment>
<evidence type="ECO:0000256" key="2">
    <source>
        <dbReference type="ARBA" id="ARBA00004882"/>
    </source>
</evidence>
<evidence type="ECO:0000313" key="21">
    <source>
        <dbReference type="Proteomes" id="UP000295500"/>
    </source>
</evidence>
<feature type="binding site" evidence="17">
    <location>
        <position position="289"/>
    </location>
    <ligand>
        <name>substrate</name>
    </ligand>
</feature>
<dbReference type="InterPro" id="IPR002734">
    <property type="entry name" value="RibDG_C"/>
</dbReference>
<comment type="pathway">
    <text evidence="3 15">Cofactor biosynthesis; riboflavin biosynthesis; 5-amino-6-(D-ribitylamino)uracil from GTP: step 3/4.</text>
</comment>
<feature type="binding site" evidence="17">
    <location>
        <position position="200"/>
    </location>
    <ligand>
        <name>NADP(+)</name>
        <dbReference type="ChEBI" id="CHEBI:58349"/>
    </ligand>
</feature>
<dbReference type="Pfam" id="PF01872">
    <property type="entry name" value="RibD_C"/>
    <property type="match status" value="1"/>
</dbReference>
<evidence type="ECO:0000256" key="1">
    <source>
        <dbReference type="ARBA" id="ARBA00002151"/>
    </source>
</evidence>
<dbReference type="SUPFAM" id="SSF53597">
    <property type="entry name" value="Dihydrofolate reductase-like"/>
    <property type="match status" value="1"/>
</dbReference>
<evidence type="ECO:0000256" key="16">
    <source>
        <dbReference type="PIRSR" id="PIRSR006769-1"/>
    </source>
</evidence>
<accession>A0A4V3CRN1</accession>
<evidence type="ECO:0000256" key="14">
    <source>
        <dbReference type="ARBA" id="ARBA00049886"/>
    </source>
</evidence>
<keyword evidence="9 15" id="KW-0862">Zinc</keyword>
<dbReference type="AlphaFoldDB" id="A0A4V3CRN1"/>
<dbReference type="InterPro" id="IPR016192">
    <property type="entry name" value="APOBEC/CMP_deaminase_Zn-bd"/>
</dbReference>
<feature type="binding site" evidence="17">
    <location>
        <position position="170"/>
    </location>
    <ligand>
        <name>NADP(+)</name>
        <dbReference type="ChEBI" id="CHEBI:58349"/>
    </ligand>
</feature>
<dbReference type="FunFam" id="3.40.140.10:FF:000025">
    <property type="entry name" value="Riboflavin biosynthesis protein RibD"/>
    <property type="match status" value="1"/>
</dbReference>
<comment type="catalytic activity">
    <reaction evidence="13 15">
        <text>5-amino-6-(5-phospho-D-ribitylamino)uracil + NADP(+) = 5-amino-6-(5-phospho-D-ribosylamino)uracil + NADPH + H(+)</text>
        <dbReference type="Rhea" id="RHEA:17845"/>
        <dbReference type="ChEBI" id="CHEBI:15378"/>
        <dbReference type="ChEBI" id="CHEBI:57783"/>
        <dbReference type="ChEBI" id="CHEBI:58349"/>
        <dbReference type="ChEBI" id="CHEBI:58421"/>
        <dbReference type="ChEBI" id="CHEBI:58453"/>
        <dbReference type="EC" id="1.1.1.193"/>
    </reaction>
</comment>
<feature type="binding site" evidence="18">
    <location>
        <position position="84"/>
    </location>
    <ligand>
        <name>Zn(2+)</name>
        <dbReference type="ChEBI" id="CHEBI:29105"/>
        <note>catalytic</note>
    </ligand>
</feature>
<dbReference type="GO" id="GO:0008703">
    <property type="term" value="F:5-amino-6-(5-phosphoribosylamino)uracil reductase activity"/>
    <property type="evidence" value="ECO:0007669"/>
    <property type="project" value="UniProtKB-EC"/>
</dbReference>
<dbReference type="CDD" id="cd01284">
    <property type="entry name" value="Riboflavin_deaminase-reductase"/>
    <property type="match status" value="1"/>
</dbReference>
<dbReference type="InterPro" id="IPR016193">
    <property type="entry name" value="Cytidine_deaminase-like"/>
</dbReference>
<feature type="binding site" evidence="17">
    <location>
        <position position="154"/>
    </location>
    <ligand>
        <name>NADP(+)</name>
        <dbReference type="ChEBI" id="CHEBI:58349"/>
    </ligand>
</feature>
<dbReference type="PANTHER" id="PTHR38011:SF7">
    <property type="entry name" value="2,5-DIAMINO-6-RIBOSYLAMINO-4(3H)-PYRIMIDINONE 5'-PHOSPHATE REDUCTASE"/>
    <property type="match status" value="1"/>
</dbReference>
<dbReference type="InterPro" id="IPR004794">
    <property type="entry name" value="Eubact_RibD"/>
</dbReference>
<evidence type="ECO:0000256" key="4">
    <source>
        <dbReference type="ARBA" id="ARBA00005259"/>
    </source>
</evidence>
<evidence type="ECO:0000256" key="6">
    <source>
        <dbReference type="ARBA" id="ARBA00022619"/>
    </source>
</evidence>
<reference evidence="20 21" key="1">
    <citation type="submission" date="2019-03" db="EMBL/GenBank/DDBJ databases">
        <title>Genomic Encyclopedia of Type Strains, Phase IV (KMG-IV): sequencing the most valuable type-strain genomes for metagenomic binning, comparative biology and taxonomic classification.</title>
        <authorList>
            <person name="Goeker M."/>
        </authorList>
    </citation>
    <scope>NUCLEOTIDE SEQUENCE [LARGE SCALE GENOMIC DNA]</scope>
    <source>
        <strain evidence="20 21">DSM 28287</strain>
    </source>
</reference>
<evidence type="ECO:0000256" key="8">
    <source>
        <dbReference type="ARBA" id="ARBA00022801"/>
    </source>
</evidence>
<feature type="binding site" evidence="17">
    <location>
        <position position="204"/>
    </location>
    <ligand>
        <name>substrate</name>
    </ligand>
</feature>
<comment type="catalytic activity">
    <reaction evidence="14 15">
        <text>2,5-diamino-6-hydroxy-4-(5-phosphoribosylamino)-pyrimidine + H2O + H(+) = 5-amino-6-(5-phospho-D-ribosylamino)uracil + NH4(+)</text>
        <dbReference type="Rhea" id="RHEA:21868"/>
        <dbReference type="ChEBI" id="CHEBI:15377"/>
        <dbReference type="ChEBI" id="CHEBI:15378"/>
        <dbReference type="ChEBI" id="CHEBI:28938"/>
        <dbReference type="ChEBI" id="CHEBI:58453"/>
        <dbReference type="ChEBI" id="CHEBI:58614"/>
        <dbReference type="EC" id="3.5.4.26"/>
    </reaction>
</comment>
<keyword evidence="10 15" id="KW-0521">NADP</keyword>
<evidence type="ECO:0000256" key="18">
    <source>
        <dbReference type="PIRSR" id="PIRSR006769-3"/>
    </source>
</evidence>
<evidence type="ECO:0000256" key="12">
    <source>
        <dbReference type="ARBA" id="ARBA00023268"/>
    </source>
</evidence>
<dbReference type="GO" id="GO:0050661">
    <property type="term" value="F:NADP binding"/>
    <property type="evidence" value="ECO:0007669"/>
    <property type="project" value="InterPro"/>
</dbReference>
<dbReference type="InterPro" id="IPR011549">
    <property type="entry name" value="RibD_C"/>
</dbReference>
<evidence type="ECO:0000256" key="17">
    <source>
        <dbReference type="PIRSR" id="PIRSR006769-2"/>
    </source>
</evidence>
<comment type="pathway">
    <text evidence="2 15">Cofactor biosynthesis; riboflavin biosynthesis; 5-amino-6-(D-ribitylamino)uracil from GTP: step 2/4.</text>
</comment>
<dbReference type="InterPro" id="IPR002125">
    <property type="entry name" value="CMP_dCMP_dom"/>
</dbReference>
<evidence type="ECO:0000256" key="13">
    <source>
        <dbReference type="ARBA" id="ARBA00049861"/>
    </source>
</evidence>
<feature type="binding site" evidence="17">
    <location>
        <position position="168"/>
    </location>
    <ligand>
        <name>substrate</name>
    </ligand>
</feature>
<dbReference type="GO" id="GO:0009231">
    <property type="term" value="P:riboflavin biosynthetic process"/>
    <property type="evidence" value="ECO:0007669"/>
    <property type="project" value="UniProtKB-UniPathway"/>
</dbReference>
<dbReference type="EC" id="1.1.1.193" evidence="15"/>
<dbReference type="NCBIfam" id="TIGR00326">
    <property type="entry name" value="eubact_ribD"/>
    <property type="match status" value="1"/>
</dbReference>
<comment type="caution">
    <text evidence="20">The sequence shown here is derived from an EMBL/GenBank/DDBJ whole genome shotgun (WGS) entry which is preliminary data.</text>
</comment>
<dbReference type="GO" id="GO:0008270">
    <property type="term" value="F:zinc ion binding"/>
    <property type="evidence" value="ECO:0007669"/>
    <property type="project" value="InterPro"/>
</dbReference>
<keyword evidence="12" id="KW-0511">Multifunctional enzyme</keyword>
<comment type="similarity">
    <text evidence="4 15">In the N-terminal section; belongs to the cytidine and deoxycytidylate deaminase family.</text>
</comment>
<comment type="similarity">
    <text evidence="5 15">In the C-terminal section; belongs to the HTP reductase family.</text>
</comment>
<keyword evidence="11 15" id="KW-0560">Oxidoreductase</keyword>
<dbReference type="SUPFAM" id="SSF53927">
    <property type="entry name" value="Cytidine deaminase-like"/>
    <property type="match status" value="1"/>
</dbReference>
<evidence type="ECO:0000256" key="11">
    <source>
        <dbReference type="ARBA" id="ARBA00023002"/>
    </source>
</evidence>
<evidence type="ECO:0000256" key="5">
    <source>
        <dbReference type="ARBA" id="ARBA00007417"/>
    </source>
</evidence>
<dbReference type="Proteomes" id="UP000295500">
    <property type="component" value="Unassembled WGS sequence"/>
</dbReference>
<name>A0A4V3CRN1_9FIRM</name>
<feature type="binding site" evidence="17">
    <location>
        <position position="184"/>
    </location>
    <ligand>
        <name>substrate</name>
    </ligand>
</feature>
<keyword evidence="6 15" id="KW-0686">Riboflavin biosynthesis</keyword>
<protein>
    <recommendedName>
        <fullName evidence="15">Riboflavin biosynthesis protein RibD</fullName>
    </recommendedName>
    <domain>
        <recommendedName>
            <fullName evidence="15">Diaminohydroxyphosphoribosylaminopyrimidine deaminase</fullName>
            <shortName evidence="15">DRAP deaminase</shortName>
            <ecNumber evidence="15">3.5.4.26</ecNumber>
        </recommendedName>
        <alternativeName>
            <fullName evidence="15">Riboflavin-specific deaminase</fullName>
        </alternativeName>
    </domain>
    <domain>
        <recommendedName>
            <fullName evidence="15">5-amino-6-(5-phosphoribosylamino)uracil reductase</fullName>
            <ecNumber evidence="15">1.1.1.193</ecNumber>
        </recommendedName>
        <alternativeName>
            <fullName evidence="15">HTP reductase</fullName>
        </alternativeName>
    </domain>
</protein>
<feature type="binding site" evidence="18">
    <location>
        <position position="75"/>
    </location>
    <ligand>
        <name>Zn(2+)</name>
        <dbReference type="ChEBI" id="CHEBI:29105"/>
        <note>catalytic</note>
    </ligand>
</feature>
<evidence type="ECO:0000256" key="10">
    <source>
        <dbReference type="ARBA" id="ARBA00022857"/>
    </source>
</evidence>